<feature type="coiled-coil region" evidence="2">
    <location>
        <begin position="179"/>
        <end position="230"/>
    </location>
</feature>
<dbReference type="NCBIfam" id="NF003708">
    <property type="entry name" value="PRK05325.1-3"/>
    <property type="match status" value="1"/>
</dbReference>
<accession>A0A7G9RUK4</accession>
<feature type="compositionally biased region" description="Basic and acidic residues" evidence="3">
    <location>
        <begin position="56"/>
        <end position="65"/>
    </location>
</feature>
<dbReference type="PANTHER" id="PTHR30510:SF2">
    <property type="entry name" value="UPF0229 PROTEIN YEAH"/>
    <property type="match status" value="1"/>
</dbReference>
<keyword evidence="2" id="KW-0175">Coiled coil</keyword>
<feature type="region of interest" description="Disordered" evidence="3">
    <location>
        <begin position="55"/>
        <end position="112"/>
    </location>
</feature>
<organism evidence="4 5">
    <name type="scientific">Diaphorobacter ruginosibacter</name>
    <dbReference type="NCBI Taxonomy" id="1715720"/>
    <lineage>
        <taxon>Bacteria</taxon>
        <taxon>Pseudomonadati</taxon>
        <taxon>Pseudomonadota</taxon>
        <taxon>Betaproteobacteria</taxon>
        <taxon>Burkholderiales</taxon>
        <taxon>Comamonadaceae</taxon>
        <taxon>Diaphorobacter</taxon>
    </lineage>
</organism>
<evidence type="ECO:0000256" key="3">
    <source>
        <dbReference type="SAM" id="MobiDB-lite"/>
    </source>
</evidence>
<dbReference type="EMBL" id="CP060714">
    <property type="protein sequence ID" value="QNN59279.1"/>
    <property type="molecule type" value="Genomic_DNA"/>
</dbReference>
<feature type="compositionally biased region" description="Basic and acidic residues" evidence="3">
    <location>
        <begin position="74"/>
        <end position="91"/>
    </location>
</feature>
<dbReference type="Pfam" id="PF04285">
    <property type="entry name" value="DUF444"/>
    <property type="match status" value="1"/>
</dbReference>
<dbReference type="Proteomes" id="UP000515811">
    <property type="component" value="Chromosome"/>
</dbReference>
<evidence type="ECO:0000256" key="2">
    <source>
        <dbReference type="SAM" id="Coils"/>
    </source>
</evidence>
<dbReference type="NCBIfam" id="NF003707">
    <property type="entry name" value="PRK05325.1-2"/>
    <property type="match status" value="1"/>
</dbReference>
<sequence length="432" mass="49066">MALQIIDRRLAGKNKSVGNRERFVRRYKAQITEAVRRAVAKRDIRHIEQAETITIPRKDIREPQLRHGQGGIRDSVHPGNTDHVRGDRIPRPDGGAGGSGSQASDSGEGEDDFTFTLSKEEFMELFFEDLALPRLLRTHIANTMQYKSRRAGYAHDGTPHNLAVLRTMRGALGRRIALTKASHRELAVLERELEALLERASDCKEVDECVNETGAAAAELQLAIEQLKARIAKVAFLDPLDLRFRNRIRVPAPSSQAVMFCVMDVSGSMDEQRKDLAKRFFILLYLFLTRHYEKIDIVFIRHHTEAAEVGEEEFFHSRESGGTVVSSALALLDQIMHARYPADEWNIYVAQASDGDNYGSDGTNCRNLLVDKILPLVRYFAYVQVAEEEQNLWQEYSELLPMFPHFAMRKVGQPSEIYPVFRDLFKKEGVVV</sequence>
<dbReference type="RefSeq" id="WP_187600292.1">
    <property type="nucleotide sequence ID" value="NZ_CP060714.1"/>
</dbReference>
<proteinExistence type="inferred from homology"/>
<dbReference type="PANTHER" id="PTHR30510">
    <property type="entry name" value="UPF0229 PROTEIN YEAH"/>
    <property type="match status" value="1"/>
</dbReference>
<dbReference type="AlphaFoldDB" id="A0A7G9RUK4"/>
<name>A0A7G9RUK4_9BURK</name>
<evidence type="ECO:0000313" key="4">
    <source>
        <dbReference type="EMBL" id="QNN59279.1"/>
    </source>
</evidence>
<dbReference type="InterPro" id="IPR006698">
    <property type="entry name" value="UPF0229"/>
</dbReference>
<evidence type="ECO:0000313" key="5">
    <source>
        <dbReference type="Proteomes" id="UP000515811"/>
    </source>
</evidence>
<dbReference type="HAMAP" id="MF_01232">
    <property type="entry name" value="UPF0229"/>
    <property type="match status" value="1"/>
</dbReference>
<evidence type="ECO:0000256" key="1">
    <source>
        <dbReference type="HAMAP-Rule" id="MF_01232"/>
    </source>
</evidence>
<gene>
    <name evidence="4" type="ORF">H9K76_11130</name>
</gene>
<comment type="similarity">
    <text evidence="1">Belongs to the UPF0229 family.</text>
</comment>
<keyword evidence="5" id="KW-1185">Reference proteome</keyword>
<dbReference type="KEGG" id="drg:H9K76_11130"/>
<reference evidence="4 5" key="1">
    <citation type="submission" date="2020-08" db="EMBL/GenBank/DDBJ databases">
        <title>Genome sequence of Diaphorobacter ruginosibacter DSM 27467T.</title>
        <authorList>
            <person name="Hyun D.-W."/>
            <person name="Bae J.-W."/>
        </authorList>
    </citation>
    <scope>NUCLEOTIDE SEQUENCE [LARGE SCALE GENOMIC DNA]</scope>
    <source>
        <strain evidence="4 5">DSM 27467</strain>
    </source>
</reference>
<protein>
    <recommendedName>
        <fullName evidence="1">UPF0229 protein H9K76_11130</fullName>
    </recommendedName>
</protein>